<evidence type="ECO:0000256" key="3">
    <source>
        <dbReference type="ARBA" id="ARBA00022692"/>
    </source>
</evidence>
<feature type="transmembrane region" description="Helical" evidence="6">
    <location>
        <begin position="21"/>
        <end position="43"/>
    </location>
</feature>
<dbReference type="PANTHER" id="PTHR30250">
    <property type="entry name" value="PST FAMILY PREDICTED COLANIC ACID TRANSPORTER"/>
    <property type="match status" value="1"/>
</dbReference>
<protein>
    <submittedName>
        <fullName evidence="7">Polysaccharide biosynthesis protein</fullName>
    </submittedName>
</protein>
<dbReference type="PANTHER" id="PTHR30250:SF11">
    <property type="entry name" value="O-ANTIGEN TRANSPORTER-RELATED"/>
    <property type="match status" value="1"/>
</dbReference>
<keyword evidence="2" id="KW-1003">Cell membrane</keyword>
<evidence type="ECO:0000313" key="8">
    <source>
        <dbReference type="Proteomes" id="UP000572007"/>
    </source>
</evidence>
<reference evidence="7 8" key="1">
    <citation type="submission" date="2020-04" db="EMBL/GenBank/DDBJ databases">
        <title>MicrobeNet Type strains.</title>
        <authorList>
            <person name="Nicholson A.C."/>
        </authorList>
    </citation>
    <scope>NUCLEOTIDE SEQUENCE [LARGE SCALE GENOMIC DNA]</scope>
    <source>
        <strain evidence="7 8">DSM 44960</strain>
    </source>
</reference>
<accession>A0A846W3W3</accession>
<proteinExistence type="predicted"/>
<dbReference type="AlphaFoldDB" id="A0A846W3W3"/>
<comment type="subcellular location">
    <subcellularLocation>
        <location evidence="1">Cell membrane</location>
        <topology evidence="1">Multi-pass membrane protein</topology>
    </subcellularLocation>
</comment>
<feature type="transmembrane region" description="Helical" evidence="6">
    <location>
        <begin position="55"/>
        <end position="76"/>
    </location>
</feature>
<keyword evidence="5 6" id="KW-0472">Membrane</keyword>
<comment type="caution">
    <text evidence="7">The sequence shown here is derived from an EMBL/GenBank/DDBJ whole genome shotgun (WGS) entry which is preliminary data.</text>
</comment>
<dbReference type="GO" id="GO:0005886">
    <property type="term" value="C:plasma membrane"/>
    <property type="evidence" value="ECO:0007669"/>
    <property type="project" value="UniProtKB-SubCell"/>
</dbReference>
<dbReference type="InterPro" id="IPR050833">
    <property type="entry name" value="Poly_Biosynth_Transport"/>
</dbReference>
<evidence type="ECO:0000256" key="5">
    <source>
        <dbReference type="ARBA" id="ARBA00023136"/>
    </source>
</evidence>
<keyword evidence="4 6" id="KW-1133">Transmembrane helix</keyword>
<dbReference type="EMBL" id="JAAXOM010000002">
    <property type="protein sequence ID" value="NKX87460.1"/>
    <property type="molecule type" value="Genomic_DNA"/>
</dbReference>
<name>A0A846W3W3_9NOCA</name>
<evidence type="ECO:0000313" key="7">
    <source>
        <dbReference type="EMBL" id="NKX87460.1"/>
    </source>
</evidence>
<feature type="transmembrane region" description="Helical" evidence="6">
    <location>
        <begin position="366"/>
        <end position="385"/>
    </location>
</feature>
<keyword evidence="3 6" id="KW-0812">Transmembrane</keyword>
<sequence length="422" mass="42772">MGDEVRRWGVSSVRRPPVVADLTWVTAGAMTANVAGYLLQMLAGRWLGVAGFSEFASLLAVQLLCAVPALAMQNVVAREVVRGAGLRAVRAMQWRCAALVAAVAVVLIPVVATVLHVGVPAAAAALGAAPALVILSGEQGILQGANQFRALATVLALAGTARVAPALIALALGGGSAGALLAAAGGLVAAAFLAGRIVRSATASDSADLLLDGRTATVETRERAIGVLPVLRAVQVQAALMALSSADLIVVRIVLDDADASRYSLGTIATKIAFWLPQAVGVVLYPRMAQPTHSARAIRDALSVLSLIGVVAVVGAALAAPLAPLFAGQDYAPIQGMLWIFALHGAMLAVLQGALLSAIAVERTGLAMVTWVGLAVEVALMLAFADSIGSLIGIAVCVAAVTTTIVALVVLRTARNDDGPGR</sequence>
<evidence type="ECO:0000256" key="6">
    <source>
        <dbReference type="SAM" id="Phobius"/>
    </source>
</evidence>
<evidence type="ECO:0000256" key="4">
    <source>
        <dbReference type="ARBA" id="ARBA00022989"/>
    </source>
</evidence>
<evidence type="ECO:0000256" key="1">
    <source>
        <dbReference type="ARBA" id="ARBA00004651"/>
    </source>
</evidence>
<feature type="transmembrane region" description="Helical" evidence="6">
    <location>
        <begin position="178"/>
        <end position="198"/>
    </location>
</feature>
<dbReference type="Proteomes" id="UP000572007">
    <property type="component" value="Unassembled WGS sequence"/>
</dbReference>
<feature type="transmembrane region" description="Helical" evidence="6">
    <location>
        <begin position="391"/>
        <end position="411"/>
    </location>
</feature>
<feature type="transmembrane region" description="Helical" evidence="6">
    <location>
        <begin position="96"/>
        <end position="115"/>
    </location>
</feature>
<feature type="transmembrane region" description="Helical" evidence="6">
    <location>
        <begin position="338"/>
        <end position="359"/>
    </location>
</feature>
<gene>
    <name evidence="7" type="ORF">HGA10_09075</name>
</gene>
<keyword evidence="8" id="KW-1185">Reference proteome</keyword>
<organism evidence="7 8">
    <name type="scientific">Nocardia coubleae</name>
    <dbReference type="NCBI Taxonomy" id="356147"/>
    <lineage>
        <taxon>Bacteria</taxon>
        <taxon>Bacillati</taxon>
        <taxon>Actinomycetota</taxon>
        <taxon>Actinomycetes</taxon>
        <taxon>Mycobacteriales</taxon>
        <taxon>Nocardiaceae</taxon>
        <taxon>Nocardia</taxon>
    </lineage>
</organism>
<evidence type="ECO:0000256" key="2">
    <source>
        <dbReference type="ARBA" id="ARBA00022475"/>
    </source>
</evidence>
<feature type="transmembrane region" description="Helical" evidence="6">
    <location>
        <begin position="304"/>
        <end position="326"/>
    </location>
</feature>